<dbReference type="Proteomes" id="UP000010552">
    <property type="component" value="Unassembled WGS sequence"/>
</dbReference>
<dbReference type="EMBL" id="KB030572">
    <property type="protein sequence ID" value="ELK14455.1"/>
    <property type="molecule type" value="Genomic_DNA"/>
</dbReference>
<dbReference type="InParanoid" id="L5KTC2"/>
<organism evidence="2 3">
    <name type="scientific">Pteropus alecto</name>
    <name type="common">Black flying fox</name>
    <dbReference type="NCBI Taxonomy" id="9402"/>
    <lineage>
        <taxon>Eukaryota</taxon>
        <taxon>Metazoa</taxon>
        <taxon>Chordata</taxon>
        <taxon>Craniata</taxon>
        <taxon>Vertebrata</taxon>
        <taxon>Euteleostomi</taxon>
        <taxon>Mammalia</taxon>
        <taxon>Eutheria</taxon>
        <taxon>Laurasiatheria</taxon>
        <taxon>Chiroptera</taxon>
        <taxon>Yinpterochiroptera</taxon>
        <taxon>Pteropodoidea</taxon>
        <taxon>Pteropodidae</taxon>
        <taxon>Pteropodinae</taxon>
        <taxon>Pteropus</taxon>
    </lineage>
</organism>
<reference evidence="3" key="1">
    <citation type="journal article" date="2013" name="Science">
        <title>Comparative analysis of bat genomes provides insight into the evolution of flight and immunity.</title>
        <authorList>
            <person name="Zhang G."/>
            <person name="Cowled C."/>
            <person name="Shi Z."/>
            <person name="Huang Z."/>
            <person name="Bishop-Lilly K.A."/>
            <person name="Fang X."/>
            <person name="Wynne J.W."/>
            <person name="Xiong Z."/>
            <person name="Baker M.L."/>
            <person name="Zhao W."/>
            <person name="Tachedjian M."/>
            <person name="Zhu Y."/>
            <person name="Zhou P."/>
            <person name="Jiang X."/>
            <person name="Ng J."/>
            <person name="Yang L."/>
            <person name="Wu L."/>
            <person name="Xiao J."/>
            <person name="Feng Y."/>
            <person name="Chen Y."/>
            <person name="Sun X."/>
            <person name="Zhang Y."/>
            <person name="Marsh G.A."/>
            <person name="Crameri G."/>
            <person name="Broder C.C."/>
            <person name="Frey K.G."/>
            <person name="Wang L.F."/>
            <person name="Wang J."/>
        </authorList>
    </citation>
    <scope>NUCLEOTIDE SEQUENCE [LARGE SCALE GENOMIC DNA]</scope>
</reference>
<feature type="compositionally biased region" description="Basic and acidic residues" evidence="1">
    <location>
        <begin position="196"/>
        <end position="205"/>
    </location>
</feature>
<dbReference type="AlphaFoldDB" id="L5KTC2"/>
<gene>
    <name evidence="2" type="ORF">PAL_GLEAN10016180</name>
</gene>
<feature type="region of interest" description="Disordered" evidence="1">
    <location>
        <begin position="186"/>
        <end position="205"/>
    </location>
</feature>
<sequence>MPTAPVREPGEKRAVEELVGSEEGAARAKRGPAVGFTAAAALGVSRPGPGGHRVSPRSLPSASWSLRTASSLQSLKTSRAIEESPLPSRHFPVPTAPHSAELRETLPMAPGPPRFFPHRHPHSVADTASWPQPTSPQAVPVALDTGNSWVPDSGSPRPPSSVNSACFSTKWRRRLHCTGDGSLELLEEEYMEEDTPQEKQIGDRG</sequence>
<evidence type="ECO:0000313" key="3">
    <source>
        <dbReference type="Proteomes" id="UP000010552"/>
    </source>
</evidence>
<keyword evidence="3" id="KW-1185">Reference proteome</keyword>
<evidence type="ECO:0000313" key="2">
    <source>
        <dbReference type="EMBL" id="ELK14455.1"/>
    </source>
</evidence>
<feature type="compositionally biased region" description="Acidic residues" evidence="1">
    <location>
        <begin position="186"/>
        <end position="195"/>
    </location>
</feature>
<name>L5KTC2_PTEAL</name>
<protein>
    <submittedName>
        <fullName evidence="2">Uncharacterized protein</fullName>
    </submittedName>
</protein>
<evidence type="ECO:0000256" key="1">
    <source>
        <dbReference type="SAM" id="MobiDB-lite"/>
    </source>
</evidence>
<proteinExistence type="predicted"/>
<feature type="region of interest" description="Disordered" evidence="1">
    <location>
        <begin position="82"/>
        <end position="163"/>
    </location>
</feature>
<accession>L5KTC2</accession>
<feature type="region of interest" description="Disordered" evidence="1">
    <location>
        <begin position="1"/>
        <end position="65"/>
    </location>
</feature>